<keyword evidence="6" id="KW-0812">Transmembrane</keyword>
<keyword evidence="2" id="KW-0813">Transport</keyword>
<dbReference type="GO" id="GO:0098662">
    <property type="term" value="P:inorganic cation transmembrane transport"/>
    <property type="evidence" value="ECO:0007669"/>
    <property type="project" value="TreeGrafter"/>
</dbReference>
<evidence type="ECO:0000256" key="1">
    <source>
        <dbReference type="ARBA" id="ARBA00004141"/>
    </source>
</evidence>
<dbReference type="GO" id="GO:0012505">
    <property type="term" value="C:endomembrane system"/>
    <property type="evidence" value="ECO:0007669"/>
    <property type="project" value="TreeGrafter"/>
</dbReference>
<dbReference type="PANTHER" id="PTHR32468:SF108">
    <property type="entry name" value="CATION_H(+) ANTIPORTER 15-LIKE"/>
    <property type="match status" value="1"/>
</dbReference>
<name>A0A314XUC3_PRUYE</name>
<dbReference type="STRING" id="2094558.A0A314XUC3"/>
<feature type="transmembrane region" description="Helical" evidence="6">
    <location>
        <begin position="45"/>
        <end position="65"/>
    </location>
</feature>
<keyword evidence="4" id="KW-0630">Potassium</keyword>
<evidence type="ECO:0000313" key="7">
    <source>
        <dbReference type="EMBL" id="PQP97702.1"/>
    </source>
</evidence>
<dbReference type="Proteomes" id="UP000250321">
    <property type="component" value="Unassembled WGS sequence"/>
</dbReference>
<keyword evidence="6" id="KW-1133">Transmembrane helix</keyword>
<comment type="caution">
    <text evidence="7">The sequence shown here is derived from an EMBL/GenBank/DDBJ whole genome shotgun (WGS) entry which is preliminary data.</text>
</comment>
<sequence length="163" mass="18184">MEVTLRITSPSAAAGLVPAAICLPQQSISSKGIWLRDNPLDYPFPLIMAQVTLVLFTSRTLYYLLRPLGQTKFVCNLLGGIILGPSLLGHKKSNLTKKHVEKDSKECLEDWSTWVSCSLSSIPRPCSSNRLHPSWSQRRNVLPLLFFLFLLFHLLPGHSSGLE</sequence>
<dbReference type="InterPro" id="IPR038770">
    <property type="entry name" value="Na+/solute_symporter_sf"/>
</dbReference>
<dbReference type="EMBL" id="PJQY01001966">
    <property type="protein sequence ID" value="PQP97702.1"/>
    <property type="molecule type" value="Genomic_DNA"/>
</dbReference>
<dbReference type="Gene3D" id="1.20.1530.20">
    <property type="match status" value="1"/>
</dbReference>
<evidence type="ECO:0000256" key="5">
    <source>
        <dbReference type="ARBA" id="ARBA00023065"/>
    </source>
</evidence>
<evidence type="ECO:0000256" key="4">
    <source>
        <dbReference type="ARBA" id="ARBA00022958"/>
    </source>
</evidence>
<feature type="transmembrane region" description="Helical" evidence="6">
    <location>
        <begin position="140"/>
        <end position="158"/>
    </location>
</feature>
<proteinExistence type="predicted"/>
<evidence type="ECO:0000256" key="2">
    <source>
        <dbReference type="ARBA" id="ARBA00022448"/>
    </source>
</evidence>
<dbReference type="AlphaFoldDB" id="A0A314XUC3"/>
<gene>
    <name evidence="7" type="ORF">Pyn_10698</name>
</gene>
<organism evidence="7 8">
    <name type="scientific">Prunus yedoensis var. nudiflora</name>
    <dbReference type="NCBI Taxonomy" id="2094558"/>
    <lineage>
        <taxon>Eukaryota</taxon>
        <taxon>Viridiplantae</taxon>
        <taxon>Streptophyta</taxon>
        <taxon>Embryophyta</taxon>
        <taxon>Tracheophyta</taxon>
        <taxon>Spermatophyta</taxon>
        <taxon>Magnoliopsida</taxon>
        <taxon>eudicotyledons</taxon>
        <taxon>Gunneridae</taxon>
        <taxon>Pentapetalae</taxon>
        <taxon>rosids</taxon>
        <taxon>fabids</taxon>
        <taxon>Rosales</taxon>
        <taxon>Rosaceae</taxon>
        <taxon>Amygdaloideae</taxon>
        <taxon>Amygdaleae</taxon>
        <taxon>Prunus</taxon>
    </lineage>
</organism>
<evidence type="ECO:0000256" key="3">
    <source>
        <dbReference type="ARBA" id="ARBA00022538"/>
    </source>
</evidence>
<keyword evidence="6" id="KW-0472">Membrane</keyword>
<protein>
    <submittedName>
        <fullName evidence="7">Uncharacterized protein</fullName>
    </submittedName>
</protein>
<accession>A0A314XUC3</accession>
<dbReference type="PANTHER" id="PTHR32468">
    <property type="entry name" value="CATION/H + ANTIPORTER"/>
    <property type="match status" value="1"/>
</dbReference>
<dbReference type="GO" id="GO:0006813">
    <property type="term" value="P:potassium ion transport"/>
    <property type="evidence" value="ECO:0007669"/>
    <property type="project" value="UniProtKB-KW"/>
</dbReference>
<evidence type="ECO:0000313" key="8">
    <source>
        <dbReference type="Proteomes" id="UP000250321"/>
    </source>
</evidence>
<reference evidence="7 8" key="1">
    <citation type="submission" date="2018-02" db="EMBL/GenBank/DDBJ databases">
        <title>Draft genome of wild Prunus yedoensis var. nudiflora.</title>
        <authorList>
            <person name="Baek S."/>
            <person name="Kim J.-H."/>
            <person name="Choi K."/>
            <person name="Kim G.-B."/>
            <person name="Cho A."/>
            <person name="Jang H."/>
            <person name="Shin C.-H."/>
            <person name="Yu H.-J."/>
            <person name="Mun J.-H."/>
        </authorList>
    </citation>
    <scope>NUCLEOTIDE SEQUENCE [LARGE SCALE GENOMIC DNA]</scope>
    <source>
        <strain evidence="8">cv. Jeju island</strain>
        <tissue evidence="7">Leaf</tissue>
    </source>
</reference>
<comment type="subcellular location">
    <subcellularLocation>
        <location evidence="1">Membrane</location>
        <topology evidence="1">Multi-pass membrane protein</topology>
    </subcellularLocation>
</comment>
<evidence type="ECO:0000256" key="6">
    <source>
        <dbReference type="SAM" id="Phobius"/>
    </source>
</evidence>
<dbReference type="InterPro" id="IPR050794">
    <property type="entry name" value="CPA2_transporter"/>
</dbReference>
<dbReference type="OrthoDB" id="10618890at2759"/>
<dbReference type="GO" id="GO:0006885">
    <property type="term" value="P:regulation of pH"/>
    <property type="evidence" value="ECO:0007669"/>
    <property type="project" value="TreeGrafter"/>
</dbReference>
<keyword evidence="3" id="KW-0633">Potassium transport</keyword>
<dbReference type="GO" id="GO:0016020">
    <property type="term" value="C:membrane"/>
    <property type="evidence" value="ECO:0007669"/>
    <property type="project" value="UniProtKB-SubCell"/>
</dbReference>
<keyword evidence="8" id="KW-1185">Reference proteome</keyword>
<keyword evidence="5" id="KW-0406">Ion transport</keyword>